<evidence type="ECO:0000313" key="3">
    <source>
        <dbReference type="Proteomes" id="UP001362999"/>
    </source>
</evidence>
<evidence type="ECO:0000313" key="2">
    <source>
        <dbReference type="EMBL" id="KAK6985034.1"/>
    </source>
</evidence>
<dbReference type="GO" id="GO:0003714">
    <property type="term" value="F:transcription corepressor activity"/>
    <property type="evidence" value="ECO:0007669"/>
    <property type="project" value="InterPro"/>
</dbReference>
<accession>A0AAV9ZLF5</accession>
<feature type="compositionally biased region" description="Low complexity" evidence="1">
    <location>
        <begin position="340"/>
        <end position="350"/>
    </location>
</feature>
<comment type="caution">
    <text evidence="2">The sequence shown here is derived from an EMBL/GenBank/DDBJ whole genome shotgun (WGS) entry which is preliminary data.</text>
</comment>
<feature type="compositionally biased region" description="Low complexity" evidence="1">
    <location>
        <begin position="443"/>
        <end position="473"/>
    </location>
</feature>
<feature type="region of interest" description="Disordered" evidence="1">
    <location>
        <begin position="15"/>
        <end position="107"/>
    </location>
</feature>
<feature type="compositionally biased region" description="Gly residues" evidence="1">
    <location>
        <begin position="430"/>
        <end position="442"/>
    </location>
</feature>
<organism evidence="2 3">
    <name type="scientific">Favolaschia claudopus</name>
    <dbReference type="NCBI Taxonomy" id="2862362"/>
    <lineage>
        <taxon>Eukaryota</taxon>
        <taxon>Fungi</taxon>
        <taxon>Dikarya</taxon>
        <taxon>Basidiomycota</taxon>
        <taxon>Agaricomycotina</taxon>
        <taxon>Agaricomycetes</taxon>
        <taxon>Agaricomycetidae</taxon>
        <taxon>Agaricales</taxon>
        <taxon>Marasmiineae</taxon>
        <taxon>Mycenaceae</taxon>
        <taxon>Favolaschia</taxon>
    </lineage>
</organism>
<feature type="region of interest" description="Disordered" evidence="1">
    <location>
        <begin position="172"/>
        <end position="273"/>
    </location>
</feature>
<dbReference type="GO" id="GO:0030968">
    <property type="term" value="P:endoplasmic reticulum unfolded protein response"/>
    <property type="evidence" value="ECO:0007669"/>
    <property type="project" value="TreeGrafter"/>
</dbReference>
<feature type="compositionally biased region" description="Low complexity" evidence="1">
    <location>
        <begin position="55"/>
        <end position="69"/>
    </location>
</feature>
<feature type="compositionally biased region" description="Basic and acidic residues" evidence="1">
    <location>
        <begin position="215"/>
        <end position="227"/>
    </location>
</feature>
<feature type="region of interest" description="Disordered" evidence="1">
    <location>
        <begin position="586"/>
        <end position="613"/>
    </location>
</feature>
<gene>
    <name evidence="2" type="ORF">R3P38DRAFT_3409888</name>
</gene>
<dbReference type="Proteomes" id="UP001362999">
    <property type="component" value="Unassembled WGS sequence"/>
</dbReference>
<dbReference type="GO" id="GO:0005634">
    <property type="term" value="C:nucleus"/>
    <property type="evidence" value="ECO:0007669"/>
    <property type="project" value="TreeGrafter"/>
</dbReference>
<dbReference type="GO" id="GO:0005783">
    <property type="term" value="C:endoplasmic reticulum"/>
    <property type="evidence" value="ECO:0007669"/>
    <property type="project" value="TreeGrafter"/>
</dbReference>
<name>A0AAV9ZLF5_9AGAR</name>
<dbReference type="GO" id="GO:0006357">
    <property type="term" value="P:regulation of transcription by RNA polymerase II"/>
    <property type="evidence" value="ECO:0007669"/>
    <property type="project" value="TreeGrafter"/>
</dbReference>
<feature type="compositionally biased region" description="Basic and acidic residues" evidence="1">
    <location>
        <begin position="673"/>
        <end position="688"/>
    </location>
</feature>
<dbReference type="Pfam" id="PF08618">
    <property type="entry name" value="Opi1"/>
    <property type="match status" value="1"/>
</dbReference>
<proteinExistence type="predicted"/>
<feature type="region of interest" description="Disordered" evidence="1">
    <location>
        <begin position="646"/>
        <end position="688"/>
    </location>
</feature>
<evidence type="ECO:0000256" key="1">
    <source>
        <dbReference type="SAM" id="MobiDB-lite"/>
    </source>
</evidence>
<protein>
    <submittedName>
        <fullName evidence="2">Transcription factor Opi1-domain-containing protein</fullName>
    </submittedName>
</protein>
<dbReference type="PANTHER" id="PTHR38406">
    <property type="entry name" value="TRANSCRIPTIONAL REPRESSOR OPI1"/>
    <property type="match status" value="1"/>
</dbReference>
<dbReference type="InterPro" id="IPR013927">
    <property type="entry name" value="TF_Opi1_Ccg-8"/>
</dbReference>
<reference evidence="2 3" key="1">
    <citation type="journal article" date="2024" name="J Genomics">
        <title>Draft genome sequencing and assembly of Favolaschia claudopus CIRM-BRFM 2984 isolated from oak limbs.</title>
        <authorList>
            <person name="Navarro D."/>
            <person name="Drula E."/>
            <person name="Chaduli D."/>
            <person name="Cazenave R."/>
            <person name="Ahrendt S."/>
            <person name="Wang J."/>
            <person name="Lipzen A."/>
            <person name="Daum C."/>
            <person name="Barry K."/>
            <person name="Grigoriev I.V."/>
            <person name="Favel A."/>
            <person name="Rosso M.N."/>
            <person name="Martin F."/>
        </authorList>
    </citation>
    <scope>NUCLEOTIDE SEQUENCE [LARGE SCALE GENOMIC DNA]</scope>
    <source>
        <strain evidence="2 3">CIRM-BRFM 2984</strain>
    </source>
</reference>
<feature type="region of interest" description="Disordered" evidence="1">
    <location>
        <begin position="414"/>
        <end position="501"/>
    </location>
</feature>
<feature type="compositionally biased region" description="Low complexity" evidence="1">
    <location>
        <begin position="586"/>
        <end position="607"/>
    </location>
</feature>
<feature type="compositionally biased region" description="Acidic residues" evidence="1">
    <location>
        <begin position="184"/>
        <end position="206"/>
    </location>
</feature>
<feature type="compositionally biased region" description="Polar residues" evidence="1">
    <location>
        <begin position="31"/>
        <end position="52"/>
    </location>
</feature>
<feature type="region of interest" description="Disordered" evidence="1">
    <location>
        <begin position="334"/>
        <end position="363"/>
    </location>
</feature>
<dbReference type="PANTHER" id="PTHR38406:SF1">
    <property type="entry name" value="TRANSCRIPTIONAL REPRESSOR OPI1"/>
    <property type="match status" value="1"/>
</dbReference>
<dbReference type="EMBL" id="JAWWNJ010000133">
    <property type="protein sequence ID" value="KAK6985034.1"/>
    <property type="molecule type" value="Genomic_DNA"/>
</dbReference>
<feature type="compositionally biased region" description="Pro residues" evidence="1">
    <location>
        <begin position="241"/>
        <end position="251"/>
    </location>
</feature>
<feature type="compositionally biased region" description="Basic and acidic residues" evidence="1">
    <location>
        <begin position="82"/>
        <end position="92"/>
    </location>
</feature>
<dbReference type="GO" id="GO:0008654">
    <property type="term" value="P:phospholipid biosynthetic process"/>
    <property type="evidence" value="ECO:0007669"/>
    <property type="project" value="TreeGrafter"/>
</dbReference>
<feature type="compositionally biased region" description="Basic residues" evidence="1">
    <location>
        <begin position="477"/>
        <end position="495"/>
    </location>
</feature>
<keyword evidence="3" id="KW-1185">Reference proteome</keyword>
<sequence>MDDIEDEDVRIAVRALGQMRNGTKAFGGFSNEPNTSSSHRTHSPTASSSTIHTPALSVSLASTHSTSSPPQTPPLALDDDSEASRQRDRKDLGAPLSAEAGPPTYPSLARMQSLPLVSSAISMYDTAKTNSRVVQYTSQYTSSLLRHGTSFLPAGSGERMDEFAGEMLDRYRGKGKGKRRYEDDQGNGDGDEAMDRDAEGEDDDMEDGGRQTGDSIRERERERERGQGRVPGWLEATSPFAPAPGPPPPLPLLRDGGGGPNGTAPLPASGASGGEVVQRSRWQAVLVEAGGLSAALSDESMRRLRYCLSWLQYATQHIDAQILILRDFIASLHPSPPSAPSTASSSSAAPANPPPPPELTPDHLRTLTHLRSDIVHTIRQVVGVVSKYAGGALPEPARGRVRGFILDLPRRFSAEGPSGGGSESVAAAAAGGGGASASGSGTGRRSAPRSQRGASAGVVGAGEVASPATSAPSSPHPHYRALHSHAHGHGGHSRRASAQDGAAVEPGRALAAAQRVLVLATESLDMMRGVTAVVSDSLDRADAWVDRLRTVGIQRGMDGLALPDGSGGEHGGHPHSGWAGATPAWAAGPSRSPGGYTVTSSTSGTHSPAAYGPTSPIDGGVGVSYGSGAPSPGFGLAGMSIASVSSRYSTPAPGGEGGGEDEGGRERKKKKTWAGEERDQERRMEVDG</sequence>
<dbReference type="AlphaFoldDB" id="A0AAV9ZLF5"/>